<protein>
    <submittedName>
        <fullName evidence="4">ABC transporter ATP-binding protein</fullName>
    </submittedName>
</protein>
<dbReference type="PANTHER" id="PTHR42794">
    <property type="entry name" value="HEMIN IMPORT ATP-BINDING PROTEIN HMUV"/>
    <property type="match status" value="1"/>
</dbReference>
<dbReference type="InterPro" id="IPR027417">
    <property type="entry name" value="P-loop_NTPase"/>
</dbReference>
<dbReference type="AlphaFoldDB" id="A0A939BXJ0"/>
<dbReference type="RefSeq" id="WP_205261565.1">
    <property type="nucleotide sequence ID" value="NZ_JAERWK010000020.1"/>
</dbReference>
<evidence type="ECO:0000259" key="3">
    <source>
        <dbReference type="PROSITE" id="PS50893"/>
    </source>
</evidence>
<evidence type="ECO:0000256" key="2">
    <source>
        <dbReference type="ARBA" id="ARBA00022840"/>
    </source>
</evidence>
<keyword evidence="2 4" id="KW-0067">ATP-binding</keyword>
<evidence type="ECO:0000256" key="1">
    <source>
        <dbReference type="ARBA" id="ARBA00022741"/>
    </source>
</evidence>
<comment type="caution">
    <text evidence="4">The sequence shown here is derived from an EMBL/GenBank/DDBJ whole genome shotgun (WGS) entry which is preliminary data.</text>
</comment>
<dbReference type="PROSITE" id="PS50893">
    <property type="entry name" value="ABC_TRANSPORTER_2"/>
    <property type="match status" value="1"/>
</dbReference>
<dbReference type="Proteomes" id="UP000663792">
    <property type="component" value="Unassembled WGS sequence"/>
</dbReference>
<feature type="domain" description="ABC transporter" evidence="3">
    <location>
        <begin position="17"/>
        <end position="261"/>
    </location>
</feature>
<keyword evidence="1" id="KW-0547">Nucleotide-binding</keyword>
<dbReference type="Pfam" id="PF00005">
    <property type="entry name" value="ABC_tran"/>
    <property type="match status" value="1"/>
</dbReference>
<evidence type="ECO:0000313" key="5">
    <source>
        <dbReference type="Proteomes" id="UP000663792"/>
    </source>
</evidence>
<proteinExistence type="predicted"/>
<dbReference type="GO" id="GO:0005524">
    <property type="term" value="F:ATP binding"/>
    <property type="evidence" value="ECO:0007669"/>
    <property type="project" value="UniProtKB-KW"/>
</dbReference>
<dbReference type="SUPFAM" id="SSF52540">
    <property type="entry name" value="P-loop containing nucleoside triphosphate hydrolases"/>
    <property type="match status" value="1"/>
</dbReference>
<dbReference type="InterPro" id="IPR003439">
    <property type="entry name" value="ABC_transporter-like_ATP-bd"/>
</dbReference>
<gene>
    <name evidence="4" type="ORF">JL106_15085</name>
</gene>
<dbReference type="SMART" id="SM00382">
    <property type="entry name" value="AAA"/>
    <property type="match status" value="1"/>
</dbReference>
<sequence>MAVPELTGEDLATGADLTVTDVTVGYPGSGLGGRRSPAVVLRDLNLTARAGRVTVLLGANGCGKSTLLRSIAGLQPVLGGTVRLGVQDLLALPPRERAARLAVVLTDRFDPGLLRGADVVELGRYPHRRPAGGLRPADREAIDTAVAAVRAAHLLERPLARMSDGQRQRILIARALAQQPGALLLDEPTAFLDAPARLELLAVLGRIAAQRSIPVLVTSHDVELAVRADGDAWLIGGGRTVSGPLRELAADGSIAAAFDTPAVEWDADGARFRLR</sequence>
<organism evidence="4 5">
    <name type="scientific">Nakamurella leprariae</name>
    <dbReference type="NCBI Taxonomy" id="2803911"/>
    <lineage>
        <taxon>Bacteria</taxon>
        <taxon>Bacillati</taxon>
        <taxon>Actinomycetota</taxon>
        <taxon>Actinomycetes</taxon>
        <taxon>Nakamurellales</taxon>
        <taxon>Nakamurellaceae</taxon>
        <taxon>Nakamurella</taxon>
    </lineage>
</organism>
<dbReference type="EMBL" id="JAERWK010000020">
    <property type="protein sequence ID" value="MBM9468608.1"/>
    <property type="molecule type" value="Genomic_DNA"/>
</dbReference>
<evidence type="ECO:0000313" key="4">
    <source>
        <dbReference type="EMBL" id="MBM9468608.1"/>
    </source>
</evidence>
<dbReference type="CDD" id="cd03214">
    <property type="entry name" value="ABC_Iron-Siderophores_B12_Hemin"/>
    <property type="match status" value="1"/>
</dbReference>
<name>A0A939BXJ0_9ACTN</name>
<dbReference type="Gene3D" id="3.40.50.300">
    <property type="entry name" value="P-loop containing nucleotide triphosphate hydrolases"/>
    <property type="match status" value="1"/>
</dbReference>
<dbReference type="GO" id="GO:0016887">
    <property type="term" value="F:ATP hydrolysis activity"/>
    <property type="evidence" value="ECO:0007669"/>
    <property type="project" value="InterPro"/>
</dbReference>
<keyword evidence="5" id="KW-1185">Reference proteome</keyword>
<accession>A0A939BXJ0</accession>
<reference evidence="4" key="1">
    <citation type="submission" date="2021-01" db="EMBL/GenBank/DDBJ databases">
        <title>YIM 132084 draft genome.</title>
        <authorList>
            <person name="An D."/>
        </authorList>
    </citation>
    <scope>NUCLEOTIDE SEQUENCE</scope>
    <source>
        <strain evidence="4">YIM 132084</strain>
    </source>
</reference>
<dbReference type="PANTHER" id="PTHR42794:SF2">
    <property type="entry name" value="ABC TRANSPORTER ATP-BINDING PROTEIN"/>
    <property type="match status" value="1"/>
</dbReference>
<dbReference type="InterPro" id="IPR003593">
    <property type="entry name" value="AAA+_ATPase"/>
</dbReference>